<name>A0ABU1BHJ6_PSEHA</name>
<dbReference type="InterPro" id="IPR014914">
    <property type="entry name" value="RES_dom"/>
</dbReference>
<keyword evidence="3" id="KW-1185">Reference proteome</keyword>
<proteinExistence type="predicted"/>
<evidence type="ECO:0000313" key="3">
    <source>
        <dbReference type="Proteomes" id="UP001226574"/>
    </source>
</evidence>
<comment type="caution">
    <text evidence="2">The sequence shown here is derived from an EMBL/GenBank/DDBJ whole genome shotgun (WGS) entry which is preliminary data.</text>
</comment>
<gene>
    <name evidence="2" type="ORF">RC083_20215</name>
</gene>
<evidence type="ECO:0000313" key="2">
    <source>
        <dbReference type="EMBL" id="MDQ9093895.1"/>
    </source>
</evidence>
<feature type="domain" description="RES" evidence="1">
    <location>
        <begin position="18"/>
        <end position="163"/>
    </location>
</feature>
<dbReference type="Pfam" id="PF08808">
    <property type="entry name" value="RES"/>
    <property type="match status" value="1"/>
</dbReference>
<reference evidence="2 3" key="1">
    <citation type="submission" date="2023-08" db="EMBL/GenBank/DDBJ databases">
        <title>Pseudoalteromonas haloplanktis LL1 genome.</title>
        <authorList>
            <person name="Wu S."/>
        </authorList>
    </citation>
    <scope>NUCLEOTIDE SEQUENCE [LARGE SCALE GENOMIC DNA]</scope>
    <source>
        <strain evidence="2 3">LL1</strain>
    </source>
</reference>
<accession>A0ABU1BHJ6</accession>
<protein>
    <submittedName>
        <fullName evidence="2">RES family NAD+ phosphorylase</fullName>
    </submittedName>
</protein>
<dbReference type="Proteomes" id="UP001226574">
    <property type="component" value="Unassembled WGS sequence"/>
</dbReference>
<organism evidence="2 3">
    <name type="scientific">Pseudoalteromonas haloplanktis</name>
    <name type="common">Alteromonas haloplanktis</name>
    <dbReference type="NCBI Taxonomy" id="228"/>
    <lineage>
        <taxon>Bacteria</taxon>
        <taxon>Pseudomonadati</taxon>
        <taxon>Pseudomonadota</taxon>
        <taxon>Gammaproteobacteria</taxon>
        <taxon>Alteromonadales</taxon>
        <taxon>Pseudoalteromonadaceae</taxon>
        <taxon>Pseudoalteromonas</taxon>
    </lineage>
</organism>
<sequence length="178" mass="19991">MSLLDEIDFVVEPFEGVVYRMHNPEWAFAPLSGEGARLFGGRFNIEGESALYTATDHKTAFIEASDCAATPGLVSPMLLVSYKVKINKALNLVHYKELFDVPWELLGDRYIAGKGDIPITWELYLKARQLSVEALLVPSYANEGGVNMVFIEWSNTSIQIHDPEHRLKSVYGDKLELI</sequence>
<dbReference type="RefSeq" id="WP_309039748.1">
    <property type="nucleotide sequence ID" value="NZ_JAVIFY010000023.1"/>
</dbReference>
<evidence type="ECO:0000259" key="1">
    <source>
        <dbReference type="Pfam" id="PF08808"/>
    </source>
</evidence>
<dbReference type="EMBL" id="JAVIFY010000023">
    <property type="protein sequence ID" value="MDQ9093895.1"/>
    <property type="molecule type" value="Genomic_DNA"/>
</dbReference>